<feature type="region of interest" description="Disordered" evidence="1">
    <location>
        <begin position="140"/>
        <end position="184"/>
    </location>
</feature>
<dbReference type="STRING" id="416450.A0A1V6QDV1"/>
<reference evidence="3" key="1">
    <citation type="journal article" date="2017" name="Nat. Microbiol.">
        <title>Global analysis of biosynthetic gene clusters reveals vast potential of secondary metabolite production in Penicillium species.</title>
        <authorList>
            <person name="Nielsen J.C."/>
            <person name="Grijseels S."/>
            <person name="Prigent S."/>
            <person name="Ji B."/>
            <person name="Dainat J."/>
            <person name="Nielsen K.F."/>
            <person name="Frisvad J.C."/>
            <person name="Workman M."/>
            <person name="Nielsen J."/>
        </authorList>
    </citation>
    <scope>NUCLEOTIDE SEQUENCE [LARGE SCALE GENOMIC DNA]</scope>
    <source>
        <strain evidence="3">IBT 31811</strain>
    </source>
</reference>
<keyword evidence="3" id="KW-1185">Reference proteome</keyword>
<feature type="region of interest" description="Disordered" evidence="1">
    <location>
        <begin position="103"/>
        <end position="126"/>
    </location>
</feature>
<name>A0A1V6QDV1_9EURO</name>
<dbReference type="EMBL" id="MDYN01000006">
    <property type="protein sequence ID" value="OQD87212.1"/>
    <property type="molecule type" value="Genomic_DNA"/>
</dbReference>
<dbReference type="AlphaFoldDB" id="A0A1V6QDV1"/>
<feature type="compositionally biased region" description="Low complexity" evidence="1">
    <location>
        <begin position="171"/>
        <end position="184"/>
    </location>
</feature>
<feature type="compositionally biased region" description="Low complexity" evidence="1">
    <location>
        <begin position="142"/>
        <end position="154"/>
    </location>
</feature>
<evidence type="ECO:0000313" key="2">
    <source>
        <dbReference type="EMBL" id="OQD87212.1"/>
    </source>
</evidence>
<dbReference type="Proteomes" id="UP000191672">
    <property type="component" value="Unassembled WGS sequence"/>
</dbReference>
<accession>A0A1V6QDV1</accession>
<proteinExistence type="predicted"/>
<sequence length="197" mass="21860">MSLKRKADFAAVPSSPSIAAPSEWGMVIDGNNHLHSRTRKRFRDDRPSDQVIYQNTLRWIFSAQKQQVPASTVEMDTMESEAALEAPVEVDPRQQTLHRFFQPTPQQSSPFRPSRQALAPRANETALAQEDILRRRAFEQMTSADSSSTSDSNSPGFNQMGADVDMDMDMDVNSGSGSDSSAGVNMRRDLLLPLTLS</sequence>
<evidence type="ECO:0000256" key="1">
    <source>
        <dbReference type="SAM" id="MobiDB-lite"/>
    </source>
</evidence>
<comment type="caution">
    <text evidence="2">The sequence shown here is derived from an EMBL/GenBank/DDBJ whole genome shotgun (WGS) entry which is preliminary data.</text>
</comment>
<gene>
    <name evidence="2" type="ORF">PENANT_c006G07170</name>
</gene>
<organism evidence="2 3">
    <name type="scientific">Penicillium antarcticum</name>
    <dbReference type="NCBI Taxonomy" id="416450"/>
    <lineage>
        <taxon>Eukaryota</taxon>
        <taxon>Fungi</taxon>
        <taxon>Dikarya</taxon>
        <taxon>Ascomycota</taxon>
        <taxon>Pezizomycotina</taxon>
        <taxon>Eurotiomycetes</taxon>
        <taxon>Eurotiomycetidae</taxon>
        <taxon>Eurotiales</taxon>
        <taxon>Aspergillaceae</taxon>
        <taxon>Penicillium</taxon>
    </lineage>
</organism>
<evidence type="ECO:0000313" key="3">
    <source>
        <dbReference type="Proteomes" id="UP000191672"/>
    </source>
</evidence>
<protein>
    <submittedName>
        <fullName evidence="2">Uncharacterized protein</fullName>
    </submittedName>
</protein>